<evidence type="ECO:0000256" key="7">
    <source>
        <dbReference type="PROSITE-ProRule" id="PRU00330"/>
    </source>
</evidence>
<keyword evidence="11" id="KW-1185">Reference proteome</keyword>
<protein>
    <recommendedName>
        <fullName evidence="6">Cullin-5</fullName>
    </recommendedName>
</protein>
<evidence type="ECO:0000256" key="8">
    <source>
        <dbReference type="RuleBase" id="RU003829"/>
    </source>
</evidence>
<reference evidence="10" key="1">
    <citation type="submission" date="2020-05" db="EMBL/GenBank/DDBJ databases">
        <title>Phylogenomic resolution of chytrid fungi.</title>
        <authorList>
            <person name="Stajich J.E."/>
            <person name="Amses K."/>
            <person name="Simmons R."/>
            <person name="Seto K."/>
            <person name="Myers J."/>
            <person name="Bonds A."/>
            <person name="Quandt C.A."/>
            <person name="Barry K."/>
            <person name="Liu P."/>
            <person name="Grigoriev I."/>
            <person name="Longcore J.E."/>
            <person name="James T.Y."/>
        </authorList>
    </citation>
    <scope>NUCLEOTIDE SEQUENCE</scope>
    <source>
        <strain evidence="10">JEL0476</strain>
    </source>
</reference>
<dbReference type="Gene3D" id="1.20.1310.10">
    <property type="entry name" value="Cullin Repeats"/>
    <property type="match status" value="3"/>
</dbReference>
<evidence type="ECO:0000256" key="4">
    <source>
        <dbReference type="ARBA" id="ARBA00022786"/>
    </source>
</evidence>
<dbReference type="SMART" id="SM00182">
    <property type="entry name" value="CULLIN"/>
    <property type="match status" value="1"/>
</dbReference>
<dbReference type="Pfam" id="PF26557">
    <property type="entry name" value="Cullin_AB"/>
    <property type="match status" value="1"/>
</dbReference>
<dbReference type="InterPro" id="IPR059120">
    <property type="entry name" value="Cullin-like_AB"/>
</dbReference>
<dbReference type="PANTHER" id="PTHR11932">
    <property type="entry name" value="CULLIN"/>
    <property type="match status" value="1"/>
</dbReference>
<dbReference type="GO" id="GO:0031625">
    <property type="term" value="F:ubiquitin protein ligase binding"/>
    <property type="evidence" value="ECO:0007669"/>
    <property type="project" value="InterPro"/>
</dbReference>
<dbReference type="SUPFAM" id="SSF46785">
    <property type="entry name" value="Winged helix' DNA-binding domain"/>
    <property type="match status" value="1"/>
</dbReference>
<dbReference type="SUPFAM" id="SSF74788">
    <property type="entry name" value="Cullin repeat-like"/>
    <property type="match status" value="1"/>
</dbReference>
<dbReference type="PROSITE" id="PS50069">
    <property type="entry name" value="CULLIN_2"/>
    <property type="match status" value="1"/>
</dbReference>
<keyword evidence="3" id="KW-1017">Isopeptide bond</keyword>
<evidence type="ECO:0000259" key="9">
    <source>
        <dbReference type="PROSITE" id="PS50069"/>
    </source>
</evidence>
<comment type="pathway">
    <text evidence="1">Protein modification; protein ubiquitination.</text>
</comment>
<dbReference type="InterPro" id="IPR045093">
    <property type="entry name" value="Cullin"/>
</dbReference>
<dbReference type="AlphaFoldDB" id="A0AAD5XZB6"/>
<keyword evidence="4" id="KW-0833">Ubl conjugation pathway</keyword>
<evidence type="ECO:0000256" key="5">
    <source>
        <dbReference type="ARBA" id="ARBA00022843"/>
    </source>
</evidence>
<feature type="domain" description="Cullin family profile" evidence="9">
    <location>
        <begin position="402"/>
        <end position="552"/>
    </location>
</feature>
<evidence type="ECO:0000256" key="2">
    <source>
        <dbReference type="ARBA" id="ARBA00006019"/>
    </source>
</evidence>
<dbReference type="InterPro" id="IPR001373">
    <property type="entry name" value="Cullin_N"/>
</dbReference>
<evidence type="ECO:0000256" key="3">
    <source>
        <dbReference type="ARBA" id="ARBA00022499"/>
    </source>
</evidence>
<dbReference type="InterPro" id="IPR016159">
    <property type="entry name" value="Cullin_repeat-like_dom_sf"/>
</dbReference>
<dbReference type="Gene3D" id="1.10.10.10">
    <property type="entry name" value="Winged helix-like DNA-binding domain superfamily/Winged helix DNA-binding domain"/>
    <property type="match status" value="1"/>
</dbReference>
<evidence type="ECO:0000313" key="10">
    <source>
        <dbReference type="EMBL" id="KAJ3222396.1"/>
    </source>
</evidence>
<dbReference type="InterPro" id="IPR019559">
    <property type="entry name" value="Cullin_neddylation_domain"/>
</dbReference>
<dbReference type="InterPro" id="IPR036390">
    <property type="entry name" value="WH_DNA-bd_sf"/>
</dbReference>
<dbReference type="Proteomes" id="UP001211065">
    <property type="component" value="Unassembled WGS sequence"/>
</dbReference>
<evidence type="ECO:0000313" key="11">
    <source>
        <dbReference type="Proteomes" id="UP001211065"/>
    </source>
</evidence>
<dbReference type="SUPFAM" id="SSF75632">
    <property type="entry name" value="Cullin homology domain"/>
    <property type="match status" value="1"/>
</dbReference>
<comment type="similarity">
    <text evidence="2 7 8">Belongs to the cullin family.</text>
</comment>
<dbReference type="Pfam" id="PF00888">
    <property type="entry name" value="Cullin"/>
    <property type="match status" value="1"/>
</dbReference>
<dbReference type="InterPro" id="IPR016158">
    <property type="entry name" value="Cullin_homology"/>
</dbReference>
<accession>A0AAD5XZB6</accession>
<evidence type="ECO:0000256" key="6">
    <source>
        <dbReference type="ARBA" id="ARBA00040451"/>
    </source>
</evidence>
<name>A0AAD5XZB6_9FUNG</name>
<dbReference type="SMART" id="SM00884">
    <property type="entry name" value="Cullin_Nedd8"/>
    <property type="match status" value="1"/>
</dbReference>
<dbReference type="GO" id="GO:0006511">
    <property type="term" value="P:ubiquitin-dependent protein catabolic process"/>
    <property type="evidence" value="ECO:0007669"/>
    <property type="project" value="InterPro"/>
</dbReference>
<organism evidence="10 11">
    <name type="scientific">Clydaea vesicula</name>
    <dbReference type="NCBI Taxonomy" id="447962"/>
    <lineage>
        <taxon>Eukaryota</taxon>
        <taxon>Fungi</taxon>
        <taxon>Fungi incertae sedis</taxon>
        <taxon>Chytridiomycota</taxon>
        <taxon>Chytridiomycota incertae sedis</taxon>
        <taxon>Chytridiomycetes</taxon>
        <taxon>Lobulomycetales</taxon>
        <taxon>Lobulomycetaceae</taxon>
        <taxon>Clydaea</taxon>
    </lineage>
</organism>
<proteinExistence type="inferred from homology"/>
<gene>
    <name evidence="10" type="primary">CUL2</name>
    <name evidence="10" type="ORF">HK099_002340</name>
</gene>
<evidence type="ECO:0000256" key="1">
    <source>
        <dbReference type="ARBA" id="ARBA00004906"/>
    </source>
</evidence>
<comment type="caution">
    <text evidence="10">The sequence shown here is derived from an EMBL/GenBank/DDBJ whole genome shotgun (WGS) entry which is preliminary data.</text>
</comment>
<dbReference type="InterPro" id="IPR036388">
    <property type="entry name" value="WH-like_DNA-bd_sf"/>
</dbReference>
<dbReference type="EMBL" id="JADGJW010000177">
    <property type="protein sequence ID" value="KAJ3222396.1"/>
    <property type="molecule type" value="Genomic_DNA"/>
</dbReference>
<dbReference type="FunFam" id="1.20.1310.10:FF:000014">
    <property type="entry name" value="Cullin 5"/>
    <property type="match status" value="1"/>
</dbReference>
<dbReference type="Pfam" id="PF10557">
    <property type="entry name" value="Cullin_Nedd8"/>
    <property type="match status" value="1"/>
</dbReference>
<dbReference type="Gene3D" id="3.30.230.130">
    <property type="entry name" value="Cullin, Chain C, Domain 2"/>
    <property type="match status" value="1"/>
</dbReference>
<keyword evidence="5" id="KW-0832">Ubl conjugation</keyword>
<dbReference type="InterPro" id="IPR036317">
    <property type="entry name" value="Cullin_homology_sf"/>
</dbReference>
<sequence>MSLRGKSVDFKVVFASFKVDLESVYNYSKSKSKTTSSISLFQLVFDCCNATPKPFINELTEAISNFLTDQCTICYNEILLNTHVVTSYAFQWERYEKATVFLSKVCEYLDRMRLHKANMKSKSRSGRKAKIESIQGIAYAIWTKRVIKRIKLENNNILVVQLIESIKNERNFDFSKDISVDMIIKQSITSFVEVNLLTDNPYKLYIEEFENFYIEDLKEYYRNETSRNILSLDISSYMKKAAKRLTEEALISKKYLDPSSFERAVKECECQYISVHANVINSELESMIEYEKLDDCQLAFDLFSRIPNGLDEYLKIFENFVIKKGKLILEKISPAILRDPTDIIESLIKLQANFQEVFCYNTFKKNLKFISSLDKAIGILINETEHEIKVSEEKCVTLNLSEILARYCDLLLKKNNKMLKSVEVDVEEKMASAVACGYEYTSKLQRMFTDISTSADLNTKFQATHAVEKSIEKFTKFYLRQHSGRKLTWLHQFSKGDIRLLDFDKKYEINLSLFQMCVLTLFNSNSKLSVKEISDSTSLGTEEIKKILKTFTEIKLILIEGDKEIKSDSICYINTKFKSKKIKVKISSATQGENQQENDSTRRAIDEDRNLLLQLVIEQVKSKFKPEIFAIKKSIESLIEKQFLERKGDGYIYIS</sequence>